<dbReference type="GO" id="GO:0015288">
    <property type="term" value="F:porin activity"/>
    <property type="evidence" value="ECO:0007669"/>
    <property type="project" value="UniProtKB-KW"/>
</dbReference>
<evidence type="ECO:0000256" key="11">
    <source>
        <dbReference type="ARBA" id="ARBA00023136"/>
    </source>
</evidence>
<evidence type="ECO:0000256" key="14">
    <source>
        <dbReference type="ARBA" id="ARBA00023288"/>
    </source>
</evidence>
<evidence type="ECO:0000259" key="18">
    <source>
        <dbReference type="Pfam" id="PF22461"/>
    </source>
</evidence>
<keyword evidence="10" id="KW-0626">Porin</keyword>
<evidence type="ECO:0000313" key="20">
    <source>
        <dbReference type="Proteomes" id="UP000052257"/>
    </source>
</evidence>
<dbReference type="InterPro" id="IPR019554">
    <property type="entry name" value="Soluble_ligand-bd"/>
</dbReference>
<keyword evidence="13" id="KW-0998">Cell outer membrane</keyword>
<evidence type="ECO:0000256" key="3">
    <source>
        <dbReference type="ARBA" id="ARBA00022448"/>
    </source>
</evidence>
<evidence type="ECO:0000256" key="5">
    <source>
        <dbReference type="ARBA" id="ARBA00022597"/>
    </source>
</evidence>
<evidence type="ECO:0000256" key="8">
    <source>
        <dbReference type="ARBA" id="ARBA00023047"/>
    </source>
</evidence>
<keyword evidence="14" id="KW-0449">Lipoprotein</keyword>
<sequence length="547" mass="60639">MRNISFLAANCLLISSLSSLEIPSALPVEQNATIDRGPMTSAIKQTQSVFGENLFNGNFTKVSQHIYNPDYILAIGDIVNIKMWGAFEYEAQLVIDSQGNIFLPKVGVIKLLGVKNSDLVSIITKNIKRVFKNNVYIYADMGIYQNVSVFVTGNVNNPGLYQGLSSDSLIQYIDKANGINPSYGSYRKIVVLRDNLPFKQIDLYDFILNGKMETFAFRNGDVILVKSIGSYANATGEVLRPYRFEFKTNTINLEEFAQMSGVKPTATNAVVKKYTADNEMIINSYPKSYFKNVELHSGDSVEFIPDHSASMIQVNIEGEHNGLHTIIVPKGTTLSDMMKSIKFTSESNKNAIQIYRKSTAQMQKNLINAQLKELETLALTSSSATPQEANMRASEAKSVLEFIERAKKVEPKGQVVLSDDYSYNEVVLQDSDMLYIPTKDNLVIVQGEVALPGAFTYMKDAKIDKYLEMAGDLNQRANKERIIVINANGKASKYDASAFSFSSRPDIQSGDSILVLPKVEGKTLQITGAITQILYQIAIATKVVLDI</sequence>
<evidence type="ECO:0000256" key="1">
    <source>
        <dbReference type="ARBA" id="ARBA00004571"/>
    </source>
</evidence>
<evidence type="ECO:0000256" key="6">
    <source>
        <dbReference type="ARBA" id="ARBA00022692"/>
    </source>
</evidence>
<comment type="subcellular location">
    <subcellularLocation>
        <location evidence="1">Cell outer membrane</location>
        <topology evidence="1">Multi-pass membrane protein</topology>
    </subcellularLocation>
</comment>
<dbReference type="Pfam" id="PF22461">
    <property type="entry name" value="SLBB_2"/>
    <property type="match status" value="1"/>
</dbReference>
<feature type="domain" description="SLBB" evidence="18">
    <location>
        <begin position="149"/>
        <end position="225"/>
    </location>
</feature>
<keyword evidence="6" id="KW-0812">Transmembrane</keyword>
<evidence type="ECO:0000313" key="19">
    <source>
        <dbReference type="EMBL" id="CUU85731.1"/>
    </source>
</evidence>
<gene>
    <name evidence="19" type="primary">kpsD</name>
    <name evidence="19" type="ORF">ERS739220_01624</name>
</gene>
<comment type="similarity">
    <text evidence="2">Belongs to the BexD/CtrA/VexA family.</text>
</comment>
<feature type="chain" id="PRO_5040804810" evidence="15">
    <location>
        <begin position="22"/>
        <end position="547"/>
    </location>
</feature>
<dbReference type="GO" id="GO:0006811">
    <property type="term" value="P:monoatomic ion transport"/>
    <property type="evidence" value="ECO:0007669"/>
    <property type="project" value="UniProtKB-KW"/>
</dbReference>
<proteinExistence type="inferred from homology"/>
<name>A0A9W5AUQ3_CAMHY</name>
<keyword evidence="5" id="KW-0762">Sugar transport</keyword>
<dbReference type="InterPro" id="IPR049712">
    <property type="entry name" value="Poly_export"/>
</dbReference>
<evidence type="ECO:0000256" key="7">
    <source>
        <dbReference type="ARBA" id="ARBA00022729"/>
    </source>
</evidence>
<dbReference type="PANTHER" id="PTHR33619">
    <property type="entry name" value="POLYSACCHARIDE EXPORT PROTEIN GFCE-RELATED"/>
    <property type="match status" value="1"/>
</dbReference>
<evidence type="ECO:0000259" key="16">
    <source>
        <dbReference type="Pfam" id="PF02563"/>
    </source>
</evidence>
<evidence type="ECO:0000259" key="17">
    <source>
        <dbReference type="Pfam" id="PF10531"/>
    </source>
</evidence>
<keyword evidence="8" id="KW-0625">Polysaccharide transport</keyword>
<protein>
    <submittedName>
        <fullName evidence="19">Capsular polysaccharide ABC transporter, periplasmic polysaccharide-binding protein</fullName>
    </submittedName>
</protein>
<evidence type="ECO:0000256" key="9">
    <source>
        <dbReference type="ARBA" id="ARBA00023065"/>
    </source>
</evidence>
<keyword evidence="4" id="KW-1134">Transmembrane beta strand</keyword>
<dbReference type="InterPro" id="IPR054765">
    <property type="entry name" value="SLBB_dom"/>
</dbReference>
<evidence type="ECO:0000256" key="13">
    <source>
        <dbReference type="ARBA" id="ARBA00023237"/>
    </source>
</evidence>
<dbReference type="PANTHER" id="PTHR33619:SF3">
    <property type="entry name" value="POLYSACCHARIDE EXPORT PROTEIN GFCE-RELATED"/>
    <property type="match status" value="1"/>
</dbReference>
<dbReference type="Pfam" id="PF10531">
    <property type="entry name" value="SLBB"/>
    <property type="match status" value="1"/>
</dbReference>
<dbReference type="Proteomes" id="UP000052257">
    <property type="component" value="Unassembled WGS sequence"/>
</dbReference>
<dbReference type="RefSeq" id="WP_059426890.1">
    <property type="nucleotide sequence ID" value="NZ_FAUT01000001.1"/>
</dbReference>
<dbReference type="Gene3D" id="3.10.560.10">
    <property type="entry name" value="Outer membrane lipoprotein wza domain like"/>
    <property type="match status" value="2"/>
</dbReference>
<keyword evidence="7 15" id="KW-0732">Signal</keyword>
<dbReference type="GO" id="GO:0046930">
    <property type="term" value="C:pore complex"/>
    <property type="evidence" value="ECO:0007669"/>
    <property type="project" value="UniProtKB-KW"/>
</dbReference>
<keyword evidence="9" id="KW-0406">Ion transport</keyword>
<keyword evidence="12" id="KW-0564">Palmitate</keyword>
<keyword evidence="11" id="KW-0472">Membrane</keyword>
<evidence type="ECO:0000256" key="4">
    <source>
        <dbReference type="ARBA" id="ARBA00022452"/>
    </source>
</evidence>
<feature type="signal peptide" evidence="15">
    <location>
        <begin position="1"/>
        <end position="21"/>
    </location>
</feature>
<reference evidence="19 20" key="1">
    <citation type="submission" date="2015-11" db="EMBL/GenBank/DDBJ databases">
        <authorList>
            <consortium name="Pathogen Informatics"/>
        </authorList>
    </citation>
    <scope>NUCLEOTIDE SEQUENCE [LARGE SCALE GENOMIC DNA]</scope>
    <source>
        <strain evidence="19 20">006A-0191</strain>
    </source>
</reference>
<evidence type="ECO:0000256" key="15">
    <source>
        <dbReference type="SAM" id="SignalP"/>
    </source>
</evidence>
<evidence type="ECO:0000256" key="12">
    <source>
        <dbReference type="ARBA" id="ARBA00023139"/>
    </source>
</evidence>
<dbReference type="GO" id="GO:0009279">
    <property type="term" value="C:cell outer membrane"/>
    <property type="evidence" value="ECO:0007669"/>
    <property type="project" value="UniProtKB-SubCell"/>
</dbReference>
<dbReference type="InterPro" id="IPR003715">
    <property type="entry name" value="Poly_export_N"/>
</dbReference>
<organism evidence="19 20">
    <name type="scientific">Campylobacter hyointestinalis subsp. hyointestinalis</name>
    <dbReference type="NCBI Taxonomy" id="91352"/>
    <lineage>
        <taxon>Bacteria</taxon>
        <taxon>Pseudomonadati</taxon>
        <taxon>Campylobacterota</taxon>
        <taxon>Epsilonproteobacteria</taxon>
        <taxon>Campylobacterales</taxon>
        <taxon>Campylobacteraceae</taxon>
        <taxon>Campylobacter</taxon>
    </lineage>
</organism>
<feature type="domain" description="Polysaccharide export protein N-terminal" evidence="16">
    <location>
        <begin position="68"/>
        <end position="133"/>
    </location>
</feature>
<evidence type="ECO:0000256" key="2">
    <source>
        <dbReference type="ARBA" id="ARBA00009450"/>
    </source>
</evidence>
<dbReference type="Pfam" id="PF02563">
    <property type="entry name" value="Poly_export"/>
    <property type="match status" value="1"/>
</dbReference>
<keyword evidence="3" id="KW-0813">Transport</keyword>
<dbReference type="EMBL" id="FAUW01000004">
    <property type="protein sequence ID" value="CUU85731.1"/>
    <property type="molecule type" value="Genomic_DNA"/>
</dbReference>
<accession>A0A9W5AUQ3</accession>
<dbReference type="GO" id="GO:0015159">
    <property type="term" value="F:polysaccharide transmembrane transporter activity"/>
    <property type="evidence" value="ECO:0007669"/>
    <property type="project" value="InterPro"/>
</dbReference>
<dbReference type="AlphaFoldDB" id="A0A9W5AUQ3"/>
<comment type="caution">
    <text evidence="19">The sequence shown here is derived from an EMBL/GenBank/DDBJ whole genome shotgun (WGS) entry which is preliminary data.</text>
</comment>
<evidence type="ECO:0000256" key="10">
    <source>
        <dbReference type="ARBA" id="ARBA00023114"/>
    </source>
</evidence>
<feature type="domain" description="Soluble ligand binding" evidence="17">
    <location>
        <begin position="443"/>
        <end position="490"/>
    </location>
</feature>